<reference evidence="1 2" key="1">
    <citation type="journal article" date="2023" name="Microorganisms">
        <title>Thiorhodovibrio frisius and Trv. litoralis spp. nov., Two Novel Members from a Clade of Fastidious Purple Sulfur Bacteria That Exhibit Unique Red-Shifted Light-Harvesting Capabilities.</title>
        <authorList>
            <person name="Methner A."/>
            <person name="Kuzyk S.B."/>
            <person name="Petersen J."/>
            <person name="Bauer S."/>
            <person name="Brinkmann H."/>
            <person name="Sichau K."/>
            <person name="Wanner G."/>
            <person name="Wolf J."/>
            <person name="Neumann-Schaal M."/>
            <person name="Henke P."/>
            <person name="Tank M."/>
            <person name="Sproer C."/>
            <person name="Bunk B."/>
            <person name="Overmann J."/>
        </authorList>
    </citation>
    <scope>NUCLEOTIDE SEQUENCE [LARGE SCALE GENOMIC DNA]</scope>
    <source>
        <strain evidence="1 2">DSM 6702</strain>
    </source>
</reference>
<dbReference type="Pfam" id="PF12784">
    <property type="entry name" value="PDDEXK_2"/>
    <property type="match status" value="1"/>
</dbReference>
<dbReference type="PANTHER" id="PTHR41317:SF1">
    <property type="entry name" value="PD-(D_E)XK NUCLEASE FAMILY TRANSPOSASE"/>
    <property type="match status" value="1"/>
</dbReference>
<protein>
    <submittedName>
        <fullName evidence="1">PD-(D/E)XK nuclease family transposase</fullName>
    </submittedName>
</protein>
<gene>
    <name evidence="1" type="ORF">Thiowin_02761</name>
</gene>
<evidence type="ECO:0000313" key="2">
    <source>
        <dbReference type="Proteomes" id="UP001432180"/>
    </source>
</evidence>
<dbReference type="NCBIfam" id="TIGR01784">
    <property type="entry name" value="T_den_put_tspse"/>
    <property type="match status" value="1"/>
</dbReference>
<proteinExistence type="predicted"/>
<dbReference type="EMBL" id="CP121472">
    <property type="protein sequence ID" value="WPL17722.1"/>
    <property type="molecule type" value="Genomic_DNA"/>
</dbReference>
<evidence type="ECO:0000313" key="1">
    <source>
        <dbReference type="EMBL" id="WPL17722.1"/>
    </source>
</evidence>
<sequence>MIKSTWAHLGEHIDMTYLTDRYINFFTDYGFKRLFGEEPNKDLLRDFLNELLKEEQGRIVDLTYLKDEQLGSGQLDRKAIFDLYCENERGEKFIVELQKAKQNFFKDRSVYYATFPIQQQARKGKWDFQLNAVYTIGILDFVFDEDKKEPGKYRYDIKLQDIVTNEVFYDKLTFIYLELPKFNKTLDQLENRFEKWLYAIKHLDRLDRVPDALREQVFEKFFAAAEIANFSREEIQRYEDSLKYYRDLKNCLDTAREEGIEEGIIKVARNLLDLLDDDTIAAKTGLRVEVIADLRRES</sequence>
<dbReference type="Proteomes" id="UP001432180">
    <property type="component" value="Chromosome"/>
</dbReference>
<dbReference type="InterPro" id="IPR010106">
    <property type="entry name" value="RpnA"/>
</dbReference>
<dbReference type="PANTHER" id="PTHR41317">
    <property type="entry name" value="PD-(D_E)XK NUCLEASE FAMILY TRANSPOSASE"/>
    <property type="match status" value="1"/>
</dbReference>
<organism evidence="1 2">
    <name type="scientific">Thiorhodovibrio winogradskyi</name>
    <dbReference type="NCBI Taxonomy" id="77007"/>
    <lineage>
        <taxon>Bacteria</taxon>
        <taxon>Pseudomonadati</taxon>
        <taxon>Pseudomonadota</taxon>
        <taxon>Gammaproteobacteria</taxon>
        <taxon>Chromatiales</taxon>
        <taxon>Chromatiaceae</taxon>
        <taxon>Thiorhodovibrio</taxon>
    </lineage>
</organism>
<name>A0ABZ0SBA1_9GAMM</name>
<accession>A0ABZ0SBA1</accession>
<keyword evidence="2" id="KW-1185">Reference proteome</keyword>